<proteinExistence type="predicted"/>
<organism evidence="1 2">
    <name type="scientific">Pistacia atlantica</name>
    <dbReference type="NCBI Taxonomy" id="434234"/>
    <lineage>
        <taxon>Eukaryota</taxon>
        <taxon>Viridiplantae</taxon>
        <taxon>Streptophyta</taxon>
        <taxon>Embryophyta</taxon>
        <taxon>Tracheophyta</taxon>
        <taxon>Spermatophyta</taxon>
        <taxon>Magnoliopsida</taxon>
        <taxon>eudicotyledons</taxon>
        <taxon>Gunneridae</taxon>
        <taxon>Pentapetalae</taxon>
        <taxon>rosids</taxon>
        <taxon>malvids</taxon>
        <taxon>Sapindales</taxon>
        <taxon>Anacardiaceae</taxon>
        <taxon>Pistacia</taxon>
    </lineage>
</organism>
<evidence type="ECO:0000313" key="1">
    <source>
        <dbReference type="EMBL" id="KAJ0079868.1"/>
    </source>
</evidence>
<reference evidence="2" key="1">
    <citation type="journal article" date="2023" name="G3 (Bethesda)">
        <title>Genome assembly and association tests identify interacting loci associated with vigor, precocity, and sex in interspecific pistachio rootstocks.</title>
        <authorList>
            <person name="Palmer W."/>
            <person name="Jacygrad E."/>
            <person name="Sagayaradj S."/>
            <person name="Cavanaugh K."/>
            <person name="Han R."/>
            <person name="Bertier L."/>
            <person name="Beede B."/>
            <person name="Kafkas S."/>
            <person name="Golino D."/>
            <person name="Preece J."/>
            <person name="Michelmore R."/>
        </authorList>
    </citation>
    <scope>NUCLEOTIDE SEQUENCE [LARGE SCALE GENOMIC DNA]</scope>
</reference>
<protein>
    <submittedName>
        <fullName evidence="1">Uncharacterized protein</fullName>
    </submittedName>
</protein>
<evidence type="ECO:0000313" key="2">
    <source>
        <dbReference type="Proteomes" id="UP001164250"/>
    </source>
</evidence>
<name>A0ACC1A0I1_9ROSI</name>
<sequence>MLFRFNKDIAPDLLVGISKPLCKDGVDYYWMSLWKYGLEYRQGIGHGIGSYLNIQEDPSASADLAVVLMQDGLAHILLIAALDIMDQFKLLPFGGTFTYGFSWTKLFGLDDLLLVQSGGSRPPWPCGPSPAVCSVGWAVEAA</sequence>
<accession>A0ACC1A0I1</accession>
<dbReference type="EMBL" id="CM047909">
    <property type="protein sequence ID" value="KAJ0079868.1"/>
    <property type="molecule type" value="Genomic_DNA"/>
</dbReference>
<dbReference type="Proteomes" id="UP001164250">
    <property type="component" value="Chromosome 13"/>
</dbReference>
<keyword evidence="2" id="KW-1185">Reference proteome</keyword>
<comment type="caution">
    <text evidence="1">The sequence shown here is derived from an EMBL/GenBank/DDBJ whole genome shotgun (WGS) entry which is preliminary data.</text>
</comment>
<gene>
    <name evidence="1" type="ORF">Patl1_24111</name>
</gene>